<dbReference type="Gene3D" id="2.10.260.10">
    <property type="match status" value="1"/>
</dbReference>
<reference evidence="2" key="1">
    <citation type="journal article" date="2020" name="mSystems">
        <title>Genome- and Community-Level Interaction Insights into Carbon Utilization and Element Cycling Functions of Hydrothermarchaeota in Hydrothermal Sediment.</title>
        <authorList>
            <person name="Zhou Z."/>
            <person name="Liu Y."/>
            <person name="Xu W."/>
            <person name="Pan J."/>
            <person name="Luo Z.H."/>
            <person name="Li M."/>
        </authorList>
    </citation>
    <scope>NUCLEOTIDE SEQUENCE [LARGE SCALE GENOMIC DNA]</scope>
    <source>
        <strain evidence="3">SpSt-1125</strain>
        <strain evidence="2">SpSt-8</strain>
    </source>
</reference>
<dbReference type="NCBIfam" id="TIGR01439">
    <property type="entry name" value="lp_hng_hel_AbrB"/>
    <property type="match status" value="1"/>
</dbReference>
<sequence>MMEGKMYVRVTRKGQVTIPIAIRRALGIREGDILAVREESGRVVLERVGLPEPGEPVGWEAYEELLRELERVRGAWR</sequence>
<evidence type="ECO:0000313" key="3">
    <source>
        <dbReference type="EMBL" id="HHP05279.1"/>
    </source>
</evidence>
<dbReference type="PANTHER" id="PTHR34860">
    <property type="entry name" value="REPRESSOR-LIKE PROTEIN SSO7C3"/>
    <property type="match status" value="1"/>
</dbReference>
<proteinExistence type="predicted"/>
<feature type="domain" description="SpoVT-AbrB" evidence="1">
    <location>
        <begin position="5"/>
        <end position="50"/>
    </location>
</feature>
<gene>
    <name evidence="3" type="ORF">ENM88_06010</name>
    <name evidence="2" type="ORF">ENV88_00440</name>
</gene>
<accession>A0A7C3SKA4</accession>
<evidence type="ECO:0000259" key="1">
    <source>
        <dbReference type="PROSITE" id="PS51740"/>
    </source>
</evidence>
<dbReference type="GO" id="GO:0003677">
    <property type="term" value="F:DNA binding"/>
    <property type="evidence" value="ECO:0007669"/>
    <property type="project" value="UniProtKB-KW"/>
</dbReference>
<dbReference type="AlphaFoldDB" id="A0A7C3SKA4"/>
<comment type="caution">
    <text evidence="2">The sequence shown here is derived from an EMBL/GenBank/DDBJ whole genome shotgun (WGS) entry which is preliminary data.</text>
</comment>
<dbReference type="InterPro" id="IPR052975">
    <property type="entry name" value="Repressor-like_regulatory"/>
</dbReference>
<dbReference type="SMART" id="SM00966">
    <property type="entry name" value="SpoVT_AbrB"/>
    <property type="match status" value="1"/>
</dbReference>
<organism evidence="2">
    <name type="scientific">Thermofilum pendens</name>
    <dbReference type="NCBI Taxonomy" id="2269"/>
    <lineage>
        <taxon>Archaea</taxon>
        <taxon>Thermoproteota</taxon>
        <taxon>Thermoprotei</taxon>
        <taxon>Thermofilales</taxon>
        <taxon>Thermofilaceae</taxon>
        <taxon>Thermofilum</taxon>
    </lineage>
</organism>
<dbReference type="Pfam" id="PF04014">
    <property type="entry name" value="MazE_antitoxin"/>
    <property type="match status" value="1"/>
</dbReference>
<dbReference type="SUPFAM" id="SSF89447">
    <property type="entry name" value="AbrB/MazE/MraZ-like"/>
    <property type="match status" value="1"/>
</dbReference>
<dbReference type="EMBL" id="DTIB01000014">
    <property type="protein sequence ID" value="HGB24532.1"/>
    <property type="molecule type" value="Genomic_DNA"/>
</dbReference>
<dbReference type="PANTHER" id="PTHR34860:SF6">
    <property type="entry name" value="REPRESSOR-LIKE PROTEIN SSO7C3"/>
    <property type="match status" value="1"/>
</dbReference>
<dbReference type="InterPro" id="IPR037914">
    <property type="entry name" value="SpoVT-AbrB_sf"/>
</dbReference>
<name>A0A7C3SKA4_THEPE</name>
<dbReference type="PROSITE" id="PS51740">
    <property type="entry name" value="SPOVT_ABRB"/>
    <property type="match status" value="1"/>
</dbReference>
<dbReference type="EMBL" id="DRZM01000171">
    <property type="protein sequence ID" value="HHP05279.1"/>
    <property type="molecule type" value="Genomic_DNA"/>
</dbReference>
<evidence type="ECO:0000313" key="2">
    <source>
        <dbReference type="EMBL" id="HGB24532.1"/>
    </source>
</evidence>
<keyword evidence="2" id="KW-0238">DNA-binding</keyword>
<protein>
    <submittedName>
        <fullName evidence="2">AbrB/MazE/SpoVT family DNA-binding domain-containing protein</fullName>
    </submittedName>
</protein>
<dbReference type="InterPro" id="IPR007159">
    <property type="entry name" value="SpoVT-AbrB_dom"/>
</dbReference>